<evidence type="ECO:0000259" key="3">
    <source>
        <dbReference type="Pfam" id="PF23647"/>
    </source>
</evidence>
<dbReference type="Proteomes" id="UP000194127">
    <property type="component" value="Unassembled WGS sequence"/>
</dbReference>
<evidence type="ECO:0000313" key="5">
    <source>
        <dbReference type="Proteomes" id="UP000194127"/>
    </source>
</evidence>
<feature type="region of interest" description="Disordered" evidence="1">
    <location>
        <begin position="348"/>
        <end position="411"/>
    </location>
</feature>
<gene>
    <name evidence="4" type="ORF">POSPLADRAFT_1064864</name>
</gene>
<dbReference type="GeneID" id="36326812"/>
<organism evidence="4 5">
    <name type="scientific">Postia placenta MAD-698-R-SB12</name>
    <dbReference type="NCBI Taxonomy" id="670580"/>
    <lineage>
        <taxon>Eukaryota</taxon>
        <taxon>Fungi</taxon>
        <taxon>Dikarya</taxon>
        <taxon>Basidiomycota</taxon>
        <taxon>Agaricomycotina</taxon>
        <taxon>Agaricomycetes</taxon>
        <taxon>Polyporales</taxon>
        <taxon>Adustoporiaceae</taxon>
        <taxon>Rhodonia</taxon>
    </lineage>
</organism>
<feature type="domain" description="Trafficking protein particle complex subunit 13 N-terminal" evidence="2">
    <location>
        <begin position="6"/>
        <end position="177"/>
    </location>
</feature>
<dbReference type="Pfam" id="PF23647">
    <property type="entry name" value="TRAPPC13_M"/>
    <property type="match status" value="1"/>
</dbReference>
<feature type="domain" description="Trafficking protein particle complex subunit 13 middle" evidence="3">
    <location>
        <begin position="181"/>
        <end position="318"/>
    </location>
</feature>
<dbReference type="PANTHER" id="PTHR13134:SF3">
    <property type="entry name" value="TRAFFICKING PROTEIN PARTICLE COMPLEX SUBUNIT 13"/>
    <property type="match status" value="1"/>
</dbReference>
<evidence type="ECO:0008006" key="6">
    <source>
        <dbReference type="Google" id="ProtNLM"/>
    </source>
</evidence>
<proteinExistence type="predicted"/>
<dbReference type="RefSeq" id="XP_024341424.1">
    <property type="nucleotide sequence ID" value="XM_024481862.1"/>
</dbReference>
<feature type="compositionally biased region" description="Polar residues" evidence="1">
    <location>
        <begin position="389"/>
        <end position="398"/>
    </location>
</feature>
<feature type="compositionally biased region" description="Polar residues" evidence="1">
    <location>
        <begin position="348"/>
        <end position="369"/>
    </location>
</feature>
<protein>
    <recommendedName>
        <fullName evidence="6">DUF974-domain-containing protein</fullName>
    </recommendedName>
</protein>
<feature type="region of interest" description="Disordered" evidence="1">
    <location>
        <begin position="599"/>
        <end position="632"/>
    </location>
</feature>
<sequence length="706" mass="75964">MAATGHLLSLKVMRVSRPSTTSAWEPFYSSSPSFSAHSTGSIVSLQGKTALPGHPKTLRDLSHVTEVLMLPSSFGAIQLGETFTSCISVNTEAKMDVESVVLTVEMQTATTKAVLAQFGGPEQRLALGESLERIVSHEIKELVSYRLPPGDHATIPPVTDPNDPGLHVFRKFYKFAVTNPLSVKTKVHVPRAPSALLSRPEREKVFLEIHIQNLTEDAMWLERMHLECADSWKVHDVNLADDGSETGKEGIFSGSMALMQPQDMRQYVYVLSPVVLATFPVAHAPGSIVPLGRLDISWRSSFGEPGRLLTSMLSRRIPLIQAPPQTPNQPPALPAKQHASAIPLHLQRTASLTSGPPSRPRSPQLNQRPMSPPAAAAGATPFRPGSPFRSRTTTQGPQSPIPVPASPNPAMIRKEDVGVDLVVRTIPRDALHVEQPFTVAFTLNVSAPVPLARLSESRAVRLLSLVVQHLRPPRPVQAEGAAAAPAPSKEDPYSPRLPASGLSSPSPYGTPQRADFQDFLARRLLVTSPRRMAIDDDAQTDGGATPAPFGTRFGAEVVSLPPPFVQAGSGAGGKLAVCKDVVSLGGSAVFLPQLRLAPPFEPGETTGRTPAHERNVSTDTTDSEADSESGEAGGNLTVKVVASQDFELSYLPLKRGFVTFGGLRVVLIEDVTVNEGQEESAQSRHHAEDVRVLKEWDVVGEIWVES</sequence>
<evidence type="ECO:0000313" key="4">
    <source>
        <dbReference type="EMBL" id="OSX64630.1"/>
    </source>
</evidence>
<name>A0A1X6N811_9APHY</name>
<reference evidence="4 5" key="1">
    <citation type="submission" date="2017-04" db="EMBL/GenBank/DDBJ databases">
        <title>Genome Sequence of the Model Brown-Rot Fungus Postia placenta SB12.</title>
        <authorList>
            <consortium name="DOE Joint Genome Institute"/>
            <person name="Gaskell J."/>
            <person name="Kersten P."/>
            <person name="Larrondo L.F."/>
            <person name="Canessa P."/>
            <person name="Martinez D."/>
            <person name="Hibbett D."/>
            <person name="Schmoll M."/>
            <person name="Kubicek C.P."/>
            <person name="Martinez A.T."/>
            <person name="Yadav J."/>
            <person name="Master E."/>
            <person name="Magnuson J.K."/>
            <person name="James T."/>
            <person name="Yaver D."/>
            <person name="Berka R."/>
            <person name="Labutti K."/>
            <person name="Lipzen A."/>
            <person name="Aerts A."/>
            <person name="Barry K."/>
            <person name="Henrissat B."/>
            <person name="Blanchette R."/>
            <person name="Grigoriev I."/>
            <person name="Cullen D."/>
        </authorList>
    </citation>
    <scope>NUCLEOTIDE SEQUENCE [LARGE SCALE GENOMIC DNA]</scope>
    <source>
        <strain evidence="4 5">MAD-698-R-SB12</strain>
    </source>
</reference>
<dbReference type="InterPro" id="IPR055429">
    <property type="entry name" value="TRAPPC13_M"/>
</dbReference>
<dbReference type="PANTHER" id="PTHR13134">
    <property type="entry name" value="TRAFFICKING PROTEIN PARTICLE COMPLEX SUBUNIT 13"/>
    <property type="match status" value="1"/>
</dbReference>
<evidence type="ECO:0000256" key="1">
    <source>
        <dbReference type="SAM" id="MobiDB-lite"/>
    </source>
</evidence>
<accession>A0A1X6N811</accession>
<dbReference type="InterPro" id="IPR010378">
    <property type="entry name" value="TRAPPC13"/>
</dbReference>
<dbReference type="GO" id="GO:1990072">
    <property type="term" value="C:TRAPPIII protein complex"/>
    <property type="evidence" value="ECO:0007669"/>
    <property type="project" value="TreeGrafter"/>
</dbReference>
<dbReference type="AlphaFoldDB" id="A0A1X6N811"/>
<keyword evidence="5" id="KW-1185">Reference proteome</keyword>
<dbReference type="Pfam" id="PF06159">
    <property type="entry name" value="TRAPPC13_N"/>
    <property type="match status" value="1"/>
</dbReference>
<dbReference type="InterPro" id="IPR055427">
    <property type="entry name" value="TRAPPC13_N"/>
</dbReference>
<feature type="region of interest" description="Disordered" evidence="1">
    <location>
        <begin position="475"/>
        <end position="511"/>
    </location>
</feature>
<dbReference type="OrthoDB" id="10250284at2759"/>
<dbReference type="EMBL" id="KZ110593">
    <property type="protein sequence ID" value="OSX64630.1"/>
    <property type="molecule type" value="Genomic_DNA"/>
</dbReference>
<dbReference type="STRING" id="670580.A0A1X6N811"/>
<evidence type="ECO:0000259" key="2">
    <source>
        <dbReference type="Pfam" id="PF06159"/>
    </source>
</evidence>